<dbReference type="Proteomes" id="UP000057043">
    <property type="component" value="Unassembled WGS sequence"/>
</dbReference>
<feature type="region of interest" description="Disordered" evidence="1">
    <location>
        <begin position="98"/>
        <end position="145"/>
    </location>
</feature>
<evidence type="ECO:0000313" key="2">
    <source>
        <dbReference type="EMBL" id="KUK43590.1"/>
    </source>
</evidence>
<evidence type="ECO:0000313" key="3">
    <source>
        <dbReference type="Proteomes" id="UP000057043"/>
    </source>
</evidence>
<dbReference type="EMBL" id="LGFT01000062">
    <property type="protein sequence ID" value="KUK43590.1"/>
    <property type="molecule type" value="Genomic_DNA"/>
</dbReference>
<gene>
    <name evidence="2" type="ORF">XD72_2025</name>
</gene>
<sequence length="167" mass="18395">QEIEFSSKTRGVPPLARLIWQMRQRQPSGGGTFCTSPESFRNSRVMGSSAPGKYFCHNAVNRSRSTISIVAQISFRYKQVIIGLSWRIGEDERESGWVHQGRSPWRGSLPTRSSGGGRRPRFPATAGHGLRRPRADGRGMPLGSSGKRGVAGTLFCDSSMPPLFVNF</sequence>
<name>A0A101FSF1_9EURY</name>
<protein>
    <submittedName>
        <fullName evidence="2">Uncharacterized protein</fullName>
    </submittedName>
</protein>
<organism evidence="2 3">
    <name type="scientific">Methanothrix harundinacea</name>
    <dbReference type="NCBI Taxonomy" id="301375"/>
    <lineage>
        <taxon>Archaea</taxon>
        <taxon>Methanobacteriati</taxon>
        <taxon>Methanobacteriota</taxon>
        <taxon>Stenosarchaea group</taxon>
        <taxon>Methanomicrobia</taxon>
        <taxon>Methanotrichales</taxon>
        <taxon>Methanotrichaceae</taxon>
        <taxon>Methanothrix</taxon>
    </lineage>
</organism>
<evidence type="ECO:0000256" key="1">
    <source>
        <dbReference type="SAM" id="MobiDB-lite"/>
    </source>
</evidence>
<dbReference type="AlphaFoldDB" id="A0A101FSF1"/>
<feature type="non-terminal residue" evidence="2">
    <location>
        <position position="1"/>
    </location>
</feature>
<proteinExistence type="predicted"/>
<reference evidence="2 3" key="1">
    <citation type="journal article" date="2015" name="MBio">
        <title>Genome-Resolved Metagenomic Analysis Reveals Roles for Candidate Phyla and Other Microbial Community Members in Biogeochemical Transformations in Oil Reservoirs.</title>
        <authorList>
            <person name="Hu P."/>
            <person name="Tom L."/>
            <person name="Singh A."/>
            <person name="Thomas B.C."/>
            <person name="Baker B.J."/>
            <person name="Piceno Y.M."/>
            <person name="Andersen G.L."/>
            <person name="Banfield J.F."/>
        </authorList>
    </citation>
    <scope>NUCLEOTIDE SEQUENCE [LARGE SCALE GENOMIC DNA]</scope>
    <source>
        <strain evidence="2">57_489</strain>
    </source>
</reference>
<accession>A0A101FSF1</accession>
<comment type="caution">
    <text evidence="2">The sequence shown here is derived from an EMBL/GenBank/DDBJ whole genome shotgun (WGS) entry which is preliminary data.</text>
</comment>